<keyword evidence="2" id="KW-1185">Reference proteome</keyword>
<protein>
    <submittedName>
        <fullName evidence="1">Ribonuclease H-like domain-containing protein</fullName>
    </submittedName>
</protein>
<comment type="caution">
    <text evidence="1">The sequence shown here is derived from an EMBL/GenBank/DDBJ whole genome shotgun (WGS) entry which is preliminary data.</text>
</comment>
<gene>
    <name evidence="1" type="ORF">F5148DRAFT_1182026</name>
</gene>
<dbReference type="Proteomes" id="UP001207468">
    <property type="component" value="Unassembled WGS sequence"/>
</dbReference>
<proteinExistence type="predicted"/>
<reference evidence="1" key="1">
    <citation type="submission" date="2021-03" db="EMBL/GenBank/DDBJ databases">
        <title>Evolutionary priming and transition to the ectomycorrhizal habit in an iconic lineage of mushroom-forming fungi: is preadaptation a requirement?</title>
        <authorList>
            <consortium name="DOE Joint Genome Institute"/>
            <person name="Looney B.P."/>
            <person name="Miyauchi S."/>
            <person name="Morin E."/>
            <person name="Drula E."/>
            <person name="Courty P.E."/>
            <person name="Chicoki N."/>
            <person name="Fauchery L."/>
            <person name="Kohler A."/>
            <person name="Kuo A."/>
            <person name="LaButti K."/>
            <person name="Pangilinan J."/>
            <person name="Lipzen A."/>
            <person name="Riley R."/>
            <person name="Andreopoulos W."/>
            <person name="He G."/>
            <person name="Johnson J."/>
            <person name="Barry K.W."/>
            <person name="Grigoriev I.V."/>
            <person name="Nagy L."/>
            <person name="Hibbett D."/>
            <person name="Henrissat B."/>
            <person name="Matheny P.B."/>
            <person name="Labbe J."/>
            <person name="Martin A.F."/>
        </authorList>
    </citation>
    <scope>NUCLEOTIDE SEQUENCE</scope>
    <source>
        <strain evidence="1">BPL698</strain>
    </source>
</reference>
<dbReference type="EMBL" id="JAGFNK010000048">
    <property type="protein sequence ID" value="KAI9510150.1"/>
    <property type="molecule type" value="Genomic_DNA"/>
</dbReference>
<accession>A0ACC0UFR4</accession>
<sequence>MGSSQTPLTKSEFDAYYSQLQESALKATKHAAGLPADLGFHRSVDSDLARTLEICSNRVVAITNSLLGLASTIESSKSSKGKGKARMQDEDDFLDRFGTLIVEPMDQLFECADIALDRFSGRIKEPAILINPPKPKKVSSSGRQLPVIQHLPHLPKPQLKFKRKVDNTNGVPWFLALRHKFNAQVPLGYNFRSVSDGKDSDGVLSLHPYRYEVNNLAYPAHMFQTQPPIPYKALEETPFTWVSTRTQLAELVDKLRRVREIAVDLEYHSYRTYRGFVCLMQISTREEDWIVDPFELRDELEDLNEIFTNPNIVKVLHGADSDVVWLQQDFNLYLVNMFDTFHASKVLDFPRHGLGTLLEMYCDFSPDKRYQLADWRIRPLPDEMLKYARADTHFLLNVYDNLRNALLDRAVSHSASPTSRAGSPTAPDTFVREVLSRSAETSLRVYTPEPYDAEGGTGLNGWDTLARRWNKPTLGMDGVPSLQREVFRAVHVWRDRVAREEDESTGYVLSNRFVLKLVEQPPADMAALTHAFSSMPPVVRRRAKELLDVIRDAVKKGLSAAVEEPVDPPLATSSEATIRSDKMDIDTSSAPTLPTSRLNSLWSCNKALPTVATSSLFGTTIAPPRAQSLYSTSQSSLFGSRPPPAVPKDNVLSRFRDVVSKIHSTLVVAPTVPAVPVLAISAEVIAISTSDNPTDGAITEIPFVPAPLRQAVKTEVVDDAIVVVGQRRTKRKRTKKAEIDVDGSADIPSTPATIAKSEPEEIAPFDFASAPNILDDSPSEHSEQEGRRRGTRLRSRKGLVAASERGSFPATPKDRREVRSGNMTHTFRP</sequence>
<organism evidence="1 2">
    <name type="scientific">Russula earlei</name>
    <dbReference type="NCBI Taxonomy" id="71964"/>
    <lineage>
        <taxon>Eukaryota</taxon>
        <taxon>Fungi</taxon>
        <taxon>Dikarya</taxon>
        <taxon>Basidiomycota</taxon>
        <taxon>Agaricomycotina</taxon>
        <taxon>Agaricomycetes</taxon>
        <taxon>Russulales</taxon>
        <taxon>Russulaceae</taxon>
        <taxon>Russula</taxon>
    </lineage>
</organism>
<name>A0ACC0UFR4_9AGAM</name>
<evidence type="ECO:0000313" key="2">
    <source>
        <dbReference type="Proteomes" id="UP001207468"/>
    </source>
</evidence>
<evidence type="ECO:0000313" key="1">
    <source>
        <dbReference type="EMBL" id="KAI9510150.1"/>
    </source>
</evidence>